<evidence type="ECO:0000256" key="7">
    <source>
        <dbReference type="RuleBase" id="RU000716"/>
    </source>
</evidence>
<evidence type="ECO:0000256" key="4">
    <source>
        <dbReference type="ARBA" id="ARBA00023082"/>
    </source>
</evidence>
<dbReference type="InterPro" id="IPR036388">
    <property type="entry name" value="WH-like_DNA-bd_sf"/>
</dbReference>
<dbReference type="GO" id="GO:0006950">
    <property type="term" value="P:response to stress"/>
    <property type="evidence" value="ECO:0007669"/>
    <property type="project" value="UniProtKB-ARBA"/>
</dbReference>
<dbReference type="InterPro" id="IPR013325">
    <property type="entry name" value="RNA_pol_sigma_r2"/>
</dbReference>
<evidence type="ECO:0000259" key="9">
    <source>
        <dbReference type="Pfam" id="PF08281"/>
    </source>
</evidence>
<dbReference type="Gene3D" id="1.10.10.10">
    <property type="entry name" value="Winged helix-like DNA-binding domain superfamily/Winged helix DNA-binding domain"/>
    <property type="match status" value="1"/>
</dbReference>
<feature type="domain" description="RNA polymerase sigma-70 region 2" evidence="8">
    <location>
        <begin position="33"/>
        <end position="98"/>
    </location>
</feature>
<evidence type="ECO:0000256" key="6">
    <source>
        <dbReference type="ARBA" id="ARBA00023163"/>
    </source>
</evidence>
<dbReference type="InterPro" id="IPR000838">
    <property type="entry name" value="RNA_pol_sigma70_ECF_CS"/>
</dbReference>
<evidence type="ECO:0000259" key="10">
    <source>
        <dbReference type="Pfam" id="PF12680"/>
    </source>
</evidence>
<name>A0A1C5G852_MICEH</name>
<dbReference type="Gene3D" id="1.10.1740.10">
    <property type="match status" value="1"/>
</dbReference>
<dbReference type="Pfam" id="PF08281">
    <property type="entry name" value="Sigma70_r4_2"/>
    <property type="match status" value="1"/>
</dbReference>
<dbReference type="AlphaFoldDB" id="A0A1C5G852"/>
<dbReference type="GeneID" id="95802126"/>
<dbReference type="InterPro" id="IPR013324">
    <property type="entry name" value="RNA_pol_sigma_r3/r4-like"/>
</dbReference>
<dbReference type="PANTHER" id="PTHR43133">
    <property type="entry name" value="RNA POLYMERASE ECF-TYPE SIGMA FACTO"/>
    <property type="match status" value="1"/>
</dbReference>
<dbReference type="SUPFAM" id="SSF88946">
    <property type="entry name" value="Sigma2 domain of RNA polymerase sigma factors"/>
    <property type="match status" value="1"/>
</dbReference>
<feature type="domain" description="SnoaL-like" evidence="10">
    <location>
        <begin position="235"/>
        <end position="334"/>
    </location>
</feature>
<dbReference type="InterPro" id="IPR039425">
    <property type="entry name" value="RNA_pol_sigma-70-like"/>
</dbReference>
<dbReference type="NCBIfam" id="NF006089">
    <property type="entry name" value="PRK08241.1"/>
    <property type="match status" value="1"/>
</dbReference>
<dbReference type="Proteomes" id="UP000198251">
    <property type="component" value="Chromosome I"/>
</dbReference>
<feature type="domain" description="RNA polymerase sigma factor 70 region 4 type 2" evidence="9">
    <location>
        <begin position="158"/>
        <end position="209"/>
    </location>
</feature>
<dbReference type="InterPro" id="IPR014305">
    <property type="entry name" value="RNA_pol_sigma-G_actinobac"/>
</dbReference>
<gene>
    <name evidence="11" type="ORF">GA0070610_2314</name>
</gene>
<keyword evidence="12" id="KW-1185">Reference proteome</keyword>
<keyword evidence="6 7" id="KW-0804">Transcription</keyword>
<dbReference type="CDD" id="cd06171">
    <property type="entry name" value="Sigma70_r4"/>
    <property type="match status" value="1"/>
</dbReference>
<dbReference type="Pfam" id="PF04542">
    <property type="entry name" value="Sigma70_r2"/>
    <property type="match status" value="1"/>
</dbReference>
<dbReference type="SUPFAM" id="SSF54427">
    <property type="entry name" value="NTF2-like"/>
    <property type="match status" value="1"/>
</dbReference>
<dbReference type="GO" id="GO:0003677">
    <property type="term" value="F:DNA binding"/>
    <property type="evidence" value="ECO:0007669"/>
    <property type="project" value="UniProtKB-KW"/>
</dbReference>
<proteinExistence type="inferred from homology"/>
<comment type="similarity">
    <text evidence="1 7">Belongs to the sigma-70 factor family. ECF subfamily.</text>
</comment>
<dbReference type="InterPro" id="IPR037401">
    <property type="entry name" value="SnoaL-like"/>
</dbReference>
<dbReference type="PROSITE" id="PS01063">
    <property type="entry name" value="SIGMA70_ECF"/>
    <property type="match status" value="1"/>
</dbReference>
<dbReference type="Gene3D" id="3.10.450.50">
    <property type="match status" value="1"/>
</dbReference>
<dbReference type="PANTHER" id="PTHR43133:SF65">
    <property type="entry name" value="ECF RNA POLYMERASE SIGMA FACTOR SIGG"/>
    <property type="match status" value="1"/>
</dbReference>
<keyword evidence="5 7" id="KW-0238">DNA-binding</keyword>
<keyword evidence="3 7" id="KW-0805">Transcription regulation</keyword>
<evidence type="ECO:0000259" key="8">
    <source>
        <dbReference type="Pfam" id="PF04542"/>
    </source>
</evidence>
<accession>A0A1C5G852</accession>
<organism evidence="11 12">
    <name type="scientific">Micromonospora echinofusca</name>
    <dbReference type="NCBI Taxonomy" id="47858"/>
    <lineage>
        <taxon>Bacteria</taxon>
        <taxon>Bacillati</taxon>
        <taxon>Actinomycetota</taxon>
        <taxon>Actinomycetes</taxon>
        <taxon>Micromonosporales</taxon>
        <taxon>Micromonosporaceae</taxon>
        <taxon>Micromonospora</taxon>
    </lineage>
</organism>
<comment type="subunit">
    <text evidence="2">Interacts transiently with the RNA polymerase catalytic core formed by RpoA, RpoB, RpoC and RpoZ (2 alpha, 1 beta, 1 beta' and 1 omega subunit) to form the RNA polymerase holoenzyme that can initiate transcription.</text>
</comment>
<evidence type="ECO:0000256" key="2">
    <source>
        <dbReference type="ARBA" id="ARBA00011344"/>
    </source>
</evidence>
<reference evidence="11 12" key="1">
    <citation type="submission" date="2016-06" db="EMBL/GenBank/DDBJ databases">
        <authorList>
            <person name="Kjaerup R.B."/>
            <person name="Dalgaard T.S."/>
            <person name="Juul-Madsen H.R."/>
        </authorList>
    </citation>
    <scope>NUCLEOTIDE SEQUENCE [LARGE SCALE GENOMIC DNA]</scope>
    <source>
        <strain evidence="11 12">DSM 43913</strain>
    </source>
</reference>
<protein>
    <recommendedName>
        <fullName evidence="7">RNA polymerase sigma factor</fullName>
    </recommendedName>
</protein>
<dbReference type="SUPFAM" id="SSF88659">
    <property type="entry name" value="Sigma3 and sigma4 domains of RNA polymerase sigma factors"/>
    <property type="match status" value="1"/>
</dbReference>
<dbReference type="GO" id="GO:0016987">
    <property type="term" value="F:sigma factor activity"/>
    <property type="evidence" value="ECO:0007669"/>
    <property type="project" value="UniProtKB-KW"/>
</dbReference>
<evidence type="ECO:0000256" key="5">
    <source>
        <dbReference type="ARBA" id="ARBA00023125"/>
    </source>
</evidence>
<dbReference type="NCBIfam" id="TIGR02937">
    <property type="entry name" value="sigma70-ECF"/>
    <property type="match status" value="1"/>
</dbReference>
<dbReference type="InterPro" id="IPR007627">
    <property type="entry name" value="RNA_pol_sigma70_r2"/>
</dbReference>
<sequence>MGEGDAGSGGSGATAAGAALRSGDEHAFAELTDRHRRELQVHCYRMLGSFDDAEDLVQETFLRAWRSRESFQGRSTVRAWLYRIATNACLDFLDRRQRQPGPLVAPRSSRVPGPGRASLPQAEIPWLQPYPDRLLDPPAPPDVEPDAALVAKETIELAFLAAIQHLPPRQRAVLILRDVLGWPAADTATLLDGTVAAVNSALQRARATLRQRLPQRRTEWPAATDPSAEERAVLQRYVTATESADLTALAALLREDARFTMPPEPTWYEGRDAIIECWAPALIGPTAWKDWCHVPTRANRQPAVACYVRGPGRPRYHALGLDVLRIEAGEVVEVTAFPPRVFPAFGLPMTR</sequence>
<dbReference type="InterPro" id="IPR032710">
    <property type="entry name" value="NTF2-like_dom_sf"/>
</dbReference>
<evidence type="ECO:0000256" key="1">
    <source>
        <dbReference type="ARBA" id="ARBA00010641"/>
    </source>
</evidence>
<dbReference type="GO" id="GO:0006352">
    <property type="term" value="P:DNA-templated transcription initiation"/>
    <property type="evidence" value="ECO:0007669"/>
    <property type="project" value="InterPro"/>
</dbReference>
<evidence type="ECO:0000313" key="12">
    <source>
        <dbReference type="Proteomes" id="UP000198251"/>
    </source>
</evidence>
<dbReference type="InterPro" id="IPR013249">
    <property type="entry name" value="RNA_pol_sigma70_r4_t2"/>
</dbReference>
<dbReference type="NCBIfam" id="TIGR02960">
    <property type="entry name" value="SigX5"/>
    <property type="match status" value="1"/>
</dbReference>
<keyword evidence="4 7" id="KW-0731">Sigma factor</keyword>
<evidence type="ECO:0000256" key="3">
    <source>
        <dbReference type="ARBA" id="ARBA00023015"/>
    </source>
</evidence>
<dbReference type="EMBL" id="LT607733">
    <property type="protein sequence ID" value="SCG16059.1"/>
    <property type="molecule type" value="Genomic_DNA"/>
</dbReference>
<dbReference type="Pfam" id="PF12680">
    <property type="entry name" value="SnoaL_2"/>
    <property type="match status" value="1"/>
</dbReference>
<dbReference type="RefSeq" id="WP_089000006.1">
    <property type="nucleotide sequence ID" value="NZ_LT607733.1"/>
</dbReference>
<dbReference type="InterPro" id="IPR014284">
    <property type="entry name" value="RNA_pol_sigma-70_dom"/>
</dbReference>
<evidence type="ECO:0000313" key="11">
    <source>
        <dbReference type="EMBL" id="SCG16059.1"/>
    </source>
</evidence>